<feature type="compositionally biased region" description="Basic residues" evidence="1">
    <location>
        <begin position="182"/>
        <end position="200"/>
    </location>
</feature>
<evidence type="ECO:0000256" key="1">
    <source>
        <dbReference type="SAM" id="MobiDB-lite"/>
    </source>
</evidence>
<protein>
    <submittedName>
        <fullName evidence="3">Dynein heavy chain, N-terminal region 1</fullName>
    </submittedName>
</protein>
<feature type="domain" description="Dynein heavy chain tail" evidence="2">
    <location>
        <begin position="425"/>
        <end position="1067"/>
    </location>
</feature>
<dbReference type="PANTHER" id="PTHR22878:SF63">
    <property type="entry name" value="DYNEIN AXONEMAL HEAVY CHAIN 10"/>
    <property type="match status" value="1"/>
</dbReference>
<feature type="region of interest" description="Disordered" evidence="1">
    <location>
        <begin position="889"/>
        <end position="913"/>
    </location>
</feature>
<dbReference type="Proteomes" id="UP001458880">
    <property type="component" value="Unassembled WGS sequence"/>
</dbReference>
<dbReference type="GO" id="GO:0051959">
    <property type="term" value="F:dynein light intermediate chain binding"/>
    <property type="evidence" value="ECO:0007669"/>
    <property type="project" value="InterPro"/>
</dbReference>
<proteinExistence type="predicted"/>
<dbReference type="GO" id="GO:0045505">
    <property type="term" value="F:dynein intermediate chain binding"/>
    <property type="evidence" value="ECO:0007669"/>
    <property type="project" value="InterPro"/>
</dbReference>
<dbReference type="InterPro" id="IPR013594">
    <property type="entry name" value="Dynein_heavy_tail"/>
</dbReference>
<dbReference type="EMBL" id="JASPKY010000794">
    <property type="protein sequence ID" value="KAK9685225.1"/>
    <property type="molecule type" value="Genomic_DNA"/>
</dbReference>
<comment type="caution">
    <text evidence="3">The sequence shown here is derived from an EMBL/GenBank/DDBJ whole genome shotgun (WGS) entry which is preliminary data.</text>
</comment>
<feature type="compositionally biased region" description="Low complexity" evidence="1">
    <location>
        <begin position="163"/>
        <end position="172"/>
    </location>
</feature>
<dbReference type="InterPro" id="IPR026983">
    <property type="entry name" value="DHC"/>
</dbReference>
<name>A0AAW1I7Y8_POPJA</name>
<evidence type="ECO:0000259" key="2">
    <source>
        <dbReference type="Pfam" id="PF08385"/>
    </source>
</evidence>
<dbReference type="Pfam" id="PF08385">
    <property type="entry name" value="DHC_N1"/>
    <property type="match status" value="1"/>
</dbReference>
<sequence>MDFRREWLKEKVCHSLGLDGDRYFDEMVAAGEDELDDQLSTFLEDDIKEEESEKKLFYIYRTAYDRLVDKEILVPEVVKKLPVQPAESEHPLDEKKKKKGKGKDKKKGKKKKHSADVEESAVEGVESDVEDVSGTDTATDITGGGGTPALVQEVSGPPSEAPTGETSPSGEDSSPEGEPGKKKTPKKKGKKDKKKGKKKKDKDQGETTETEEEEQIIYVPTIVQELQRDFLLHGGIGKIEDCPENRERKIVCVLRRTEEGIPSFETWEDAVAEMPQYFLIASCTGKFLQSLLETTREVHIPVVSKQFREPLPKKIEGAENTGEIANSFSGGDFKRPSDYRRMSIVMQRSKECKSKGDLEQKSATDIVGGDKTVLKDDLLADMNTLLEVISWTIEHVADDSQQLMVDCPDIFDKSDEIIIKDKRIIESLEDIIMGWERQITRIIEIYQAKTPQGNGPIPEYEYWHEREAGLSILVEQLKKPRALRICTILEKAKSNIISGFEVFKEDLKKVYVQARDNVKFLSTVLRHFKTIAYCEDFVKTKDCLASLMEGLQMIWVLSRFYCTDEQMVPLLERIAWSLCEKARNALDNSKLFRKPVEQITRETHEARNMLLEFKNSYLETREKIEQSGKSQRWEFDRKKLFGESDYIALVCKDLATVGEIIDQFSNIFGPELKSILNDPQRIDSVVRRVTHLVNPIENADFDVFKESHKENWEAIMGYFYKEVRILEKEAVVFIDQSFKTLRSSQGALEVLLKFKHIKTRKVILDQLMTKFEVIMDQFIKEIGMVEHLFLCNKREPILCRNHPPHGGAIFWVRLLFMHLKRPVLKFQQVEELKGSSLKMEAFENYVKVAKTLKSFEQAKYEAWLSESVPIVENTMHLDVLKVASNVLPDARRPSSPAVGASNSESVAYSDPQPEVQRTAKGFRLSTVGNTLKWLVSCKPANTFMDKLRSKKSFTWHDIMGNNIMSELSIHFALNFNTDIFHCIAGAELMENLGYDLPESMTNAAIQRFRLKADVEAVETMIERYNDIVQSLRPAQLTFLRDLIREIEIHIQPGLSRINWTSLGIKEYTLDCHKKIKVLWSLVKQIEHIEKDLQNRIEALINFNLFMYKTTEEDPMRLDCKQFFNEMYKYRTEKVCQMLKIYETLGPILKKLEQLALNTNSGKSIHMETLGPILKKLEQLALNTNSGKSIHMRLYYDYWEQKIYMAFIKMTLLNLEKFNDNFQLSRLMFQVDAIISSSEIFMRPTPQEVYNIAVRNIKDFLSKLKQFPRWMNETCIQCKPERIGTTENYFVHSFYDDVVQVPDIHEAINKLQRSCHRSIYEVNRYLQTWKRYKNIWFYDKERTCEEFVLKARSLDPWNTTRNSSIT</sequence>
<dbReference type="GO" id="GO:0007018">
    <property type="term" value="P:microtubule-based movement"/>
    <property type="evidence" value="ECO:0007669"/>
    <property type="project" value="InterPro"/>
</dbReference>
<keyword evidence="4" id="KW-1185">Reference proteome</keyword>
<evidence type="ECO:0000313" key="4">
    <source>
        <dbReference type="Proteomes" id="UP001458880"/>
    </source>
</evidence>
<dbReference type="PANTHER" id="PTHR22878">
    <property type="entry name" value="DYNEIN HEAVY CHAIN 6, AXONEMAL-LIKE-RELATED"/>
    <property type="match status" value="1"/>
</dbReference>
<feature type="compositionally biased region" description="Acidic residues" evidence="1">
    <location>
        <begin position="117"/>
        <end position="133"/>
    </location>
</feature>
<feature type="region of interest" description="Disordered" evidence="1">
    <location>
        <begin position="80"/>
        <end position="213"/>
    </location>
</feature>
<evidence type="ECO:0000313" key="3">
    <source>
        <dbReference type="EMBL" id="KAK9685225.1"/>
    </source>
</evidence>
<organism evidence="3 4">
    <name type="scientific">Popillia japonica</name>
    <name type="common">Japanese beetle</name>
    <dbReference type="NCBI Taxonomy" id="7064"/>
    <lineage>
        <taxon>Eukaryota</taxon>
        <taxon>Metazoa</taxon>
        <taxon>Ecdysozoa</taxon>
        <taxon>Arthropoda</taxon>
        <taxon>Hexapoda</taxon>
        <taxon>Insecta</taxon>
        <taxon>Pterygota</taxon>
        <taxon>Neoptera</taxon>
        <taxon>Endopterygota</taxon>
        <taxon>Coleoptera</taxon>
        <taxon>Polyphaga</taxon>
        <taxon>Scarabaeiformia</taxon>
        <taxon>Scarabaeidae</taxon>
        <taxon>Rutelinae</taxon>
        <taxon>Popillia</taxon>
    </lineage>
</organism>
<accession>A0AAW1I7Y8</accession>
<reference evidence="3 4" key="1">
    <citation type="journal article" date="2024" name="BMC Genomics">
        <title>De novo assembly and annotation of Popillia japonica's genome with initial clues to its potential as an invasive pest.</title>
        <authorList>
            <person name="Cucini C."/>
            <person name="Boschi S."/>
            <person name="Funari R."/>
            <person name="Cardaioli E."/>
            <person name="Iannotti N."/>
            <person name="Marturano G."/>
            <person name="Paoli F."/>
            <person name="Bruttini M."/>
            <person name="Carapelli A."/>
            <person name="Frati F."/>
            <person name="Nardi F."/>
        </authorList>
    </citation>
    <scope>NUCLEOTIDE SEQUENCE [LARGE SCALE GENOMIC DNA]</scope>
    <source>
        <strain evidence="3">DMR45628</strain>
    </source>
</reference>
<gene>
    <name evidence="3" type="ORF">QE152_g38208</name>
</gene>
<feature type="compositionally biased region" description="Basic residues" evidence="1">
    <location>
        <begin position="96"/>
        <end position="113"/>
    </location>
</feature>
<dbReference type="GO" id="GO:0030286">
    <property type="term" value="C:dynein complex"/>
    <property type="evidence" value="ECO:0007669"/>
    <property type="project" value="InterPro"/>
</dbReference>